<evidence type="ECO:0000313" key="9">
    <source>
        <dbReference type="Proteomes" id="UP000318529"/>
    </source>
</evidence>
<feature type="transmembrane region" description="Helical" evidence="6">
    <location>
        <begin position="48"/>
        <end position="68"/>
    </location>
</feature>
<reference evidence="8 9" key="1">
    <citation type="submission" date="2019-06" db="EMBL/GenBank/DDBJ databases">
        <title>Genomic Encyclopedia of Type Strains, Phase IV (KMG-V): Genome sequencing to study the core and pangenomes of soil and plant-associated prokaryotes.</title>
        <authorList>
            <person name="Whitman W."/>
        </authorList>
    </citation>
    <scope>NUCLEOTIDE SEQUENCE [LARGE SCALE GENOMIC DNA]</scope>
    <source>
        <strain evidence="8 9">BR 11650</strain>
    </source>
</reference>
<dbReference type="GO" id="GO:0005524">
    <property type="term" value="F:ATP binding"/>
    <property type="evidence" value="ECO:0007669"/>
    <property type="project" value="UniProtKB-KW"/>
</dbReference>
<evidence type="ECO:0000256" key="3">
    <source>
        <dbReference type="ARBA" id="ARBA00022692"/>
    </source>
</evidence>
<keyword evidence="8" id="KW-0067">ATP-binding</keyword>
<dbReference type="AlphaFoldDB" id="A0A560C3P5"/>
<keyword evidence="5 6" id="KW-0472">Membrane</keyword>
<dbReference type="InterPro" id="IPR036640">
    <property type="entry name" value="ABC1_TM_sf"/>
</dbReference>
<proteinExistence type="predicted"/>
<organism evidence="8 9">
    <name type="scientific">Azospirillum brasilense</name>
    <dbReference type="NCBI Taxonomy" id="192"/>
    <lineage>
        <taxon>Bacteria</taxon>
        <taxon>Pseudomonadati</taxon>
        <taxon>Pseudomonadota</taxon>
        <taxon>Alphaproteobacteria</taxon>
        <taxon>Rhodospirillales</taxon>
        <taxon>Azospirillaceae</taxon>
        <taxon>Azospirillum</taxon>
    </lineage>
</organism>
<evidence type="ECO:0000313" key="8">
    <source>
        <dbReference type="EMBL" id="TWA79482.1"/>
    </source>
</evidence>
<evidence type="ECO:0000256" key="5">
    <source>
        <dbReference type="ARBA" id="ARBA00023136"/>
    </source>
</evidence>
<gene>
    <name evidence="8" type="ORF">FBZ83_11050</name>
</gene>
<dbReference type="Pfam" id="PF06472">
    <property type="entry name" value="ABC_membrane_2"/>
    <property type="match status" value="1"/>
</dbReference>
<comment type="caution">
    <text evidence="8">The sequence shown here is derived from an EMBL/GenBank/DDBJ whole genome shotgun (WGS) entry which is preliminary data.</text>
</comment>
<dbReference type="InterPro" id="IPR050835">
    <property type="entry name" value="ABC_transporter_sub-D"/>
</dbReference>
<dbReference type="InterPro" id="IPR027417">
    <property type="entry name" value="P-loop_NTPase"/>
</dbReference>
<evidence type="ECO:0000259" key="7">
    <source>
        <dbReference type="PROSITE" id="PS50929"/>
    </source>
</evidence>
<accession>A0A560C3P5</accession>
<feature type="transmembrane region" description="Helical" evidence="6">
    <location>
        <begin position="208"/>
        <end position="228"/>
    </location>
</feature>
<dbReference type="EMBL" id="VITH01000010">
    <property type="protein sequence ID" value="TWA79482.1"/>
    <property type="molecule type" value="Genomic_DNA"/>
</dbReference>
<feature type="transmembrane region" description="Helical" evidence="6">
    <location>
        <begin position="302"/>
        <end position="327"/>
    </location>
</feature>
<dbReference type="SUPFAM" id="SSF90123">
    <property type="entry name" value="ABC transporter transmembrane region"/>
    <property type="match status" value="1"/>
</dbReference>
<dbReference type="GO" id="GO:0140359">
    <property type="term" value="F:ABC-type transporter activity"/>
    <property type="evidence" value="ECO:0007669"/>
    <property type="project" value="InterPro"/>
</dbReference>
<keyword evidence="8" id="KW-0547">Nucleotide-binding</keyword>
<protein>
    <submittedName>
        <fullName evidence="8">Putative ATP-binding cassette transporter</fullName>
    </submittedName>
</protein>
<dbReference type="GO" id="GO:0005886">
    <property type="term" value="C:plasma membrane"/>
    <property type="evidence" value="ECO:0007669"/>
    <property type="project" value="UniProtKB-SubCell"/>
</dbReference>
<sequence>MSIASRTPDRSGFTRRFLHLAGGFWSGGSQSNGPQSDGPQSDGRNWTVWLLAGALGLLTVGQVVVPILLNLWSQHLFDALEQRSMDRFLLMIAAAGGIILFNIANTILHLRVKRRLQLGWRTWLTHKLLGDWLTRGRQHQVTYLPGDHDNPDGRIAEDIRIATEAAIDLVLSLSYCALLLISFTNILWRLSGAPEVTLAGSTFHVPGYLLYIALVYAAVGTSIALLMGKPLVKAVNRRQGHEASFRFGLARVRENAQDVALLHGESGERDRLRLLFGGVQRGWNGQTHALSNMMVFSAAYSVLSAVFPILVASPSYIAGAISLGVLMQTAQAFQQTVGALSWPIDNLARAAEWKASVERVLGLHEALQRLDREIGGEGTERITVERSEGGHSLSFRGLSIAEPDGRRVVEPFDLEIRPGERVLIVGDPAAAVRLFRAVARVWPWGGGSVVLPALSRVFFMAERPYLPHDTLRAALSYPLGVETVGDAAATAALERVGLGHLRPRLDELDSWDEVLAVPEQQLLGFARLLVHRPDWIFLEDSTDSLDPRTEEAMLRLIDAEFPDATLITIGSHPGLEAHHRRKLLLDRTDDTVRVREVPCGDRRIAAVAE</sequence>
<name>A0A560C3P5_AZOBR</name>
<keyword evidence="4 6" id="KW-1133">Transmembrane helix</keyword>
<feature type="transmembrane region" description="Helical" evidence="6">
    <location>
        <begin position="88"/>
        <end position="108"/>
    </location>
</feature>
<feature type="transmembrane region" description="Helical" evidence="6">
    <location>
        <begin position="169"/>
        <end position="188"/>
    </location>
</feature>
<dbReference type="Gene3D" id="1.20.1560.10">
    <property type="entry name" value="ABC transporter type 1, transmembrane domain"/>
    <property type="match status" value="1"/>
</dbReference>
<evidence type="ECO:0000256" key="4">
    <source>
        <dbReference type="ARBA" id="ARBA00022989"/>
    </source>
</evidence>
<dbReference type="Gene3D" id="3.40.50.300">
    <property type="entry name" value="P-loop containing nucleotide triphosphate hydrolases"/>
    <property type="match status" value="1"/>
</dbReference>
<dbReference type="PANTHER" id="PTHR11384">
    <property type="entry name" value="ATP-BINDING CASSETTE, SUB-FAMILY D MEMBER"/>
    <property type="match status" value="1"/>
</dbReference>
<keyword evidence="2" id="KW-0813">Transport</keyword>
<dbReference type="PANTHER" id="PTHR11384:SF59">
    <property type="entry name" value="LYSOSOMAL COBALAMIN TRANSPORTER ABCD4"/>
    <property type="match status" value="1"/>
</dbReference>
<dbReference type="Proteomes" id="UP000318529">
    <property type="component" value="Unassembled WGS sequence"/>
</dbReference>
<dbReference type="SUPFAM" id="SSF52540">
    <property type="entry name" value="P-loop containing nucleoside triphosphate hydrolases"/>
    <property type="match status" value="1"/>
</dbReference>
<dbReference type="InterPro" id="IPR011527">
    <property type="entry name" value="ABC1_TM_dom"/>
</dbReference>
<keyword evidence="3 6" id="KW-0812">Transmembrane</keyword>
<evidence type="ECO:0000256" key="2">
    <source>
        <dbReference type="ARBA" id="ARBA00022448"/>
    </source>
</evidence>
<evidence type="ECO:0000256" key="6">
    <source>
        <dbReference type="SAM" id="Phobius"/>
    </source>
</evidence>
<feature type="domain" description="ABC transmembrane type-1" evidence="7">
    <location>
        <begin position="49"/>
        <end position="342"/>
    </location>
</feature>
<comment type="subcellular location">
    <subcellularLocation>
        <location evidence="1">Cell membrane</location>
        <topology evidence="1">Multi-pass membrane protein</topology>
    </subcellularLocation>
</comment>
<dbReference type="PROSITE" id="PS50929">
    <property type="entry name" value="ABC_TM1F"/>
    <property type="match status" value="1"/>
</dbReference>
<evidence type="ECO:0000256" key="1">
    <source>
        <dbReference type="ARBA" id="ARBA00004651"/>
    </source>
</evidence>